<dbReference type="EMBL" id="KV417484">
    <property type="protein sequence ID" value="KZP32921.1"/>
    <property type="molecule type" value="Genomic_DNA"/>
</dbReference>
<evidence type="ECO:0000313" key="5">
    <source>
        <dbReference type="Proteomes" id="UP000076532"/>
    </source>
</evidence>
<dbReference type="PRINTS" id="PR00305">
    <property type="entry name" value="1433ZETA"/>
</dbReference>
<reference evidence="4 5" key="1">
    <citation type="journal article" date="2016" name="Mol. Biol. Evol.">
        <title>Comparative Genomics of Early-Diverging Mushroom-Forming Fungi Provides Insights into the Origins of Lignocellulose Decay Capabilities.</title>
        <authorList>
            <person name="Nagy L.G."/>
            <person name="Riley R."/>
            <person name="Tritt A."/>
            <person name="Adam C."/>
            <person name="Daum C."/>
            <person name="Floudas D."/>
            <person name="Sun H."/>
            <person name="Yadav J.S."/>
            <person name="Pangilinan J."/>
            <person name="Larsson K.H."/>
            <person name="Matsuura K."/>
            <person name="Barry K."/>
            <person name="Labutti K."/>
            <person name="Kuo R."/>
            <person name="Ohm R.A."/>
            <person name="Bhattacharya S.S."/>
            <person name="Shirouzu T."/>
            <person name="Yoshinaga Y."/>
            <person name="Martin F.M."/>
            <person name="Grigoriev I.V."/>
            <person name="Hibbett D.S."/>
        </authorList>
    </citation>
    <scope>NUCLEOTIDE SEQUENCE [LARGE SCALE GENOMIC DNA]</scope>
    <source>
        <strain evidence="4 5">CBS 109695</strain>
    </source>
</reference>
<evidence type="ECO:0000256" key="1">
    <source>
        <dbReference type="ARBA" id="ARBA00006141"/>
    </source>
</evidence>
<dbReference type="OrthoDB" id="10260625at2759"/>
<dbReference type="PIRSF" id="PIRSF000868">
    <property type="entry name" value="14-3-3"/>
    <property type="match status" value="1"/>
</dbReference>
<dbReference type="SMART" id="SM00101">
    <property type="entry name" value="14_3_3"/>
    <property type="match status" value="1"/>
</dbReference>
<feature type="site" description="Interaction with phosphoserine on interacting protein" evidence="2">
    <location>
        <position position="63"/>
    </location>
</feature>
<accession>A0A166VNW5</accession>
<dbReference type="SUPFAM" id="SSF48445">
    <property type="entry name" value="14-3-3 protein"/>
    <property type="match status" value="1"/>
</dbReference>
<dbReference type="Proteomes" id="UP000076532">
    <property type="component" value="Unassembled WGS sequence"/>
</dbReference>
<dbReference type="Pfam" id="PF00244">
    <property type="entry name" value="14-3-3"/>
    <property type="match status" value="1"/>
</dbReference>
<evidence type="ECO:0000256" key="2">
    <source>
        <dbReference type="PIRSR" id="PIRSR000868-1"/>
    </source>
</evidence>
<protein>
    <submittedName>
        <fullName evidence="4">14-3-3 protein</fullName>
    </submittedName>
</protein>
<dbReference type="STRING" id="436010.A0A166VNW5"/>
<comment type="similarity">
    <text evidence="1">Belongs to the 14-3-3 family.</text>
</comment>
<sequence length="246" mass="28183">MSPVKMPSRSEYTCLAKVAEEAGRHKDVVDQLKNMIYVYNARLNVEERSMLSVAYKNITNDLRNSWRIIDQLETLEVARGRPRPMALIKLEKSTIEGELVEACKEIVKILGDRLIPCASVGEETVFYAKMQGDYYRYIFQFVPEKQKDHYSELSLNSYKFAYKHALGELDPVHPTRLGLALNFSVYYHDVLNSPERACHLAKHAFDEAVQCLDDSPSKADAVMILQLLRDDLLLWVSEIQGVPAKR</sequence>
<name>A0A166VNW5_9AGAM</name>
<dbReference type="AlphaFoldDB" id="A0A166VNW5"/>
<evidence type="ECO:0000259" key="3">
    <source>
        <dbReference type="SMART" id="SM00101"/>
    </source>
</evidence>
<dbReference type="InterPro" id="IPR023410">
    <property type="entry name" value="14-3-3_domain"/>
</dbReference>
<gene>
    <name evidence="4" type="ORF">FIBSPDRAFT_811749</name>
</gene>
<feature type="domain" description="14-3-3" evidence="3">
    <location>
        <begin position="9"/>
        <end position="246"/>
    </location>
</feature>
<keyword evidence="5" id="KW-1185">Reference proteome</keyword>
<dbReference type="InterPro" id="IPR036815">
    <property type="entry name" value="14-3-3_dom_sf"/>
</dbReference>
<dbReference type="InterPro" id="IPR000308">
    <property type="entry name" value="14-3-3"/>
</dbReference>
<dbReference type="PANTHER" id="PTHR18860">
    <property type="entry name" value="14-3-3 PROTEIN"/>
    <property type="match status" value="1"/>
</dbReference>
<evidence type="ECO:0000313" key="4">
    <source>
        <dbReference type="EMBL" id="KZP32921.1"/>
    </source>
</evidence>
<organism evidence="4 5">
    <name type="scientific">Athelia psychrophila</name>
    <dbReference type="NCBI Taxonomy" id="1759441"/>
    <lineage>
        <taxon>Eukaryota</taxon>
        <taxon>Fungi</taxon>
        <taxon>Dikarya</taxon>
        <taxon>Basidiomycota</taxon>
        <taxon>Agaricomycotina</taxon>
        <taxon>Agaricomycetes</taxon>
        <taxon>Agaricomycetidae</taxon>
        <taxon>Atheliales</taxon>
        <taxon>Atheliaceae</taxon>
        <taxon>Athelia</taxon>
    </lineage>
</organism>
<dbReference type="CDD" id="cd08774">
    <property type="entry name" value="14-3-3"/>
    <property type="match status" value="1"/>
</dbReference>
<proteinExistence type="inferred from homology"/>
<feature type="site" description="Interaction with phosphoserine on interacting protein" evidence="2">
    <location>
        <position position="136"/>
    </location>
</feature>
<dbReference type="Gene3D" id="1.20.190.20">
    <property type="entry name" value="14-3-3 domain"/>
    <property type="match status" value="1"/>
</dbReference>